<evidence type="ECO:0000259" key="3">
    <source>
        <dbReference type="Pfam" id="PF00149"/>
    </source>
</evidence>
<dbReference type="EMBL" id="CAUJNA010001062">
    <property type="protein sequence ID" value="CAJ1383938.1"/>
    <property type="molecule type" value="Genomic_DNA"/>
</dbReference>
<comment type="caution">
    <text evidence="4">The sequence shown here is derived from an EMBL/GenBank/DDBJ whole genome shotgun (WGS) entry which is preliminary data.</text>
</comment>
<evidence type="ECO:0000256" key="1">
    <source>
        <dbReference type="ARBA" id="ARBA00022729"/>
    </source>
</evidence>
<dbReference type="Pfam" id="PF00149">
    <property type="entry name" value="Metallophos"/>
    <property type="match status" value="1"/>
</dbReference>
<dbReference type="Proteomes" id="UP001178507">
    <property type="component" value="Unassembled WGS sequence"/>
</dbReference>
<organism evidence="4 5">
    <name type="scientific">Effrenium voratum</name>
    <dbReference type="NCBI Taxonomy" id="2562239"/>
    <lineage>
        <taxon>Eukaryota</taxon>
        <taxon>Sar</taxon>
        <taxon>Alveolata</taxon>
        <taxon>Dinophyceae</taxon>
        <taxon>Suessiales</taxon>
        <taxon>Symbiodiniaceae</taxon>
        <taxon>Effrenium</taxon>
    </lineage>
</organism>
<dbReference type="AlphaFoldDB" id="A0AA36IA45"/>
<gene>
    <name evidence="4" type="ORF">EVOR1521_LOCUS10919</name>
</gene>
<dbReference type="InterPro" id="IPR051558">
    <property type="entry name" value="Metallophosphoesterase_PAP"/>
</dbReference>
<evidence type="ECO:0000256" key="2">
    <source>
        <dbReference type="ARBA" id="ARBA00022801"/>
    </source>
</evidence>
<evidence type="ECO:0000313" key="4">
    <source>
        <dbReference type="EMBL" id="CAJ1383938.1"/>
    </source>
</evidence>
<dbReference type="GO" id="GO:0016787">
    <property type="term" value="F:hydrolase activity"/>
    <property type="evidence" value="ECO:0007669"/>
    <property type="project" value="UniProtKB-KW"/>
</dbReference>
<dbReference type="InterPro" id="IPR004843">
    <property type="entry name" value="Calcineurin-like_PHP"/>
</dbReference>
<proteinExistence type="predicted"/>
<dbReference type="SUPFAM" id="SSF56300">
    <property type="entry name" value="Metallo-dependent phosphatases"/>
    <property type="match status" value="1"/>
</dbReference>
<sequence length="613" mass="67318">MQAGLVQDGCYRLVTPAIGSQGFFSSLNPANSALPFWHLMASMVIKRFAALLIPAIALESELVHVDDECAEGTECALSAIQLRGVSKDVELSNSTDSGPACADLNDPANEVCAPVVRWASDGGRWDPNADSWFKDMQAIAGVDYKSASRDDWQKLYFCAPPGGKQCGTPPCKCSNPPCNVCIQTGQSPSTSSNCGDDSNSIACKPPKKALDYNGMAWEDMEVKGMGPHHIFAIGDWGGMDGTLNPIEGRTQLIAYPAGVRSGPSVFPRTRWNKAHSQQLCNHTEFVECYKTMGQSCALGCGFVKGIDDQPQLLVANSFKVRAAKKEPAFILNVGDNFYWGGIEKTCGTPMDELSYTAHHQFDQIFEGVYNGPGLDGKVWLSVLGNHDWGGRVFNNGWDQQIAYTWKSNRWRMPAAYWSQHVNFVDAGYTMDIFMVDSNAMDAEDLEEDPEHNICGAKHNSPDASCASSGGPENLQTCKQWFWDLWSTNKAWLADGLAKSQADWQVAVTHFPCGFESGFWVQMHNQHGLDLLVTGHRHDQELWSPNRLGGLTCFVTGGGGGISSEATPNIHNKKDWYGEAQYGFYDITVTKRAMAITSINWNGYEIMTQAVYPK</sequence>
<dbReference type="PANTHER" id="PTHR10161:SF14">
    <property type="entry name" value="TARTRATE-RESISTANT ACID PHOSPHATASE TYPE 5"/>
    <property type="match status" value="1"/>
</dbReference>
<reference evidence="4" key="1">
    <citation type="submission" date="2023-08" db="EMBL/GenBank/DDBJ databases">
        <authorList>
            <person name="Chen Y."/>
            <person name="Shah S."/>
            <person name="Dougan E. K."/>
            <person name="Thang M."/>
            <person name="Chan C."/>
        </authorList>
    </citation>
    <scope>NUCLEOTIDE SEQUENCE</scope>
</reference>
<keyword evidence="1" id="KW-0732">Signal</keyword>
<dbReference type="PANTHER" id="PTHR10161">
    <property type="entry name" value="TARTRATE-RESISTANT ACID PHOSPHATASE TYPE 5"/>
    <property type="match status" value="1"/>
</dbReference>
<dbReference type="Gene3D" id="3.60.21.10">
    <property type="match status" value="1"/>
</dbReference>
<protein>
    <recommendedName>
        <fullName evidence="3">Calcineurin-like phosphoesterase domain-containing protein</fullName>
    </recommendedName>
</protein>
<name>A0AA36IA45_9DINO</name>
<evidence type="ECO:0000313" key="5">
    <source>
        <dbReference type="Proteomes" id="UP001178507"/>
    </source>
</evidence>
<keyword evidence="5" id="KW-1185">Reference proteome</keyword>
<dbReference type="InterPro" id="IPR029052">
    <property type="entry name" value="Metallo-depent_PP-like"/>
</dbReference>
<keyword evidence="2" id="KW-0378">Hydrolase</keyword>
<accession>A0AA36IA45</accession>
<feature type="domain" description="Calcineurin-like phosphoesterase" evidence="3">
    <location>
        <begin position="322"/>
        <end position="538"/>
    </location>
</feature>